<evidence type="ECO:0000256" key="1">
    <source>
        <dbReference type="ARBA" id="ARBA00004123"/>
    </source>
</evidence>
<dbReference type="Pfam" id="PF00170">
    <property type="entry name" value="bZIP_1"/>
    <property type="match status" value="1"/>
</dbReference>
<feature type="compositionally biased region" description="Low complexity" evidence="6">
    <location>
        <begin position="82"/>
        <end position="91"/>
    </location>
</feature>
<dbReference type="InterPro" id="IPR051027">
    <property type="entry name" value="bZIP_transcription_factors"/>
</dbReference>
<evidence type="ECO:0000256" key="3">
    <source>
        <dbReference type="ARBA" id="ARBA00023163"/>
    </source>
</evidence>
<dbReference type="InterPro" id="IPR004827">
    <property type="entry name" value="bZIP"/>
</dbReference>
<comment type="subcellular location">
    <subcellularLocation>
        <location evidence="1">Nucleus</location>
    </subcellularLocation>
</comment>
<dbReference type="Proteomes" id="UP000013776">
    <property type="component" value="Unassembled WGS sequence"/>
</dbReference>
<accession>R4XF79</accession>
<feature type="compositionally biased region" description="Low complexity" evidence="6">
    <location>
        <begin position="60"/>
        <end position="73"/>
    </location>
</feature>
<evidence type="ECO:0000256" key="4">
    <source>
        <dbReference type="ARBA" id="ARBA00023242"/>
    </source>
</evidence>
<dbReference type="InterPro" id="IPR046347">
    <property type="entry name" value="bZIP_sf"/>
</dbReference>
<dbReference type="VEuPathDB" id="FungiDB:TAPDE_004995"/>
<evidence type="ECO:0000313" key="9">
    <source>
        <dbReference type="Proteomes" id="UP000013776"/>
    </source>
</evidence>
<keyword evidence="2" id="KW-0805">Transcription regulation</keyword>
<keyword evidence="9" id="KW-1185">Reference proteome</keyword>
<feature type="coiled-coil region" evidence="5">
    <location>
        <begin position="143"/>
        <end position="181"/>
    </location>
</feature>
<evidence type="ECO:0000256" key="6">
    <source>
        <dbReference type="SAM" id="MobiDB-lite"/>
    </source>
</evidence>
<sequence>MDPRYLSDSQYFNAAYAPTGLTPYLNGAMNEQNIFDSEYAAHSMEHNDFSAQAMSLPMYPMPSSSSSDMSYNPQLLGTSGRSSSSSSSSQSPTLIKQEHAGGPVRSRSKVSQQSTIPEVPEEDADPSNSIKRSKFLERNRLAAAKCRTKKKRWTNNLEAAARQASQQTRELHAIVQNLRDEVMQHKTALMAHQGCDCHEVQNYLLREHSDSSHSSSSSTGQ</sequence>
<dbReference type="SUPFAM" id="SSF57959">
    <property type="entry name" value="Leucine zipper domain"/>
    <property type="match status" value="1"/>
</dbReference>
<name>R4XF79_TAPDE</name>
<dbReference type="EMBL" id="CAHR02000257">
    <property type="protein sequence ID" value="CCG84527.1"/>
    <property type="molecule type" value="Genomic_DNA"/>
</dbReference>
<evidence type="ECO:0000259" key="7">
    <source>
        <dbReference type="PROSITE" id="PS50217"/>
    </source>
</evidence>
<gene>
    <name evidence="8" type="ORF">TAPDE_004995</name>
</gene>
<evidence type="ECO:0000313" key="8">
    <source>
        <dbReference type="EMBL" id="CCG84527.1"/>
    </source>
</evidence>
<dbReference type="eggNOG" id="KOG1414">
    <property type="taxonomic scope" value="Eukaryota"/>
</dbReference>
<feature type="region of interest" description="Disordered" evidence="6">
    <location>
        <begin position="60"/>
        <end position="133"/>
    </location>
</feature>
<feature type="domain" description="BZIP" evidence="7">
    <location>
        <begin position="129"/>
        <end position="192"/>
    </location>
</feature>
<dbReference type="STRING" id="1097556.R4XF79"/>
<protein>
    <recommendedName>
        <fullName evidence="7">BZIP domain-containing protein</fullName>
    </recommendedName>
</protein>
<dbReference type="AlphaFoldDB" id="R4XF79"/>
<keyword evidence="3" id="KW-0804">Transcription</keyword>
<keyword evidence="4" id="KW-0539">Nucleus</keyword>
<dbReference type="CDD" id="cd14687">
    <property type="entry name" value="bZIP_ATF2"/>
    <property type="match status" value="1"/>
</dbReference>
<comment type="caution">
    <text evidence="8">The sequence shown here is derived from an EMBL/GenBank/DDBJ whole genome shotgun (WGS) entry which is preliminary data.</text>
</comment>
<evidence type="ECO:0000256" key="2">
    <source>
        <dbReference type="ARBA" id="ARBA00023015"/>
    </source>
</evidence>
<dbReference type="Gene3D" id="1.20.5.170">
    <property type="match status" value="1"/>
</dbReference>
<dbReference type="PROSITE" id="PS00036">
    <property type="entry name" value="BZIP_BASIC"/>
    <property type="match status" value="1"/>
</dbReference>
<dbReference type="OrthoDB" id="295274at2759"/>
<dbReference type="GO" id="GO:0005634">
    <property type="term" value="C:nucleus"/>
    <property type="evidence" value="ECO:0007669"/>
    <property type="project" value="UniProtKB-SubCell"/>
</dbReference>
<dbReference type="SMART" id="SM00338">
    <property type="entry name" value="BRLZ"/>
    <property type="match status" value="1"/>
</dbReference>
<proteinExistence type="predicted"/>
<keyword evidence="5" id="KW-0175">Coiled coil</keyword>
<evidence type="ECO:0000256" key="5">
    <source>
        <dbReference type="SAM" id="Coils"/>
    </source>
</evidence>
<dbReference type="PANTHER" id="PTHR19304">
    <property type="entry name" value="CYCLIC-AMP RESPONSE ELEMENT BINDING PROTEIN"/>
    <property type="match status" value="1"/>
</dbReference>
<reference evidence="8 9" key="1">
    <citation type="journal article" date="2013" name="MBio">
        <title>Genome sequencing of the plant pathogen Taphrina deformans, the causal agent of peach leaf curl.</title>
        <authorList>
            <person name="Cisse O.H."/>
            <person name="Almeida J.M.G.C.F."/>
            <person name="Fonseca A."/>
            <person name="Kumar A.A."/>
            <person name="Salojaervi J."/>
            <person name="Overmyer K."/>
            <person name="Hauser P.M."/>
            <person name="Pagni M."/>
        </authorList>
    </citation>
    <scope>NUCLEOTIDE SEQUENCE [LARGE SCALE GENOMIC DNA]</scope>
    <source>
        <strain evidence="9">PYCC 5710 / ATCC 11124 / CBS 356.35 / IMI 108563 / JCM 9778 / NBRC 8474</strain>
    </source>
</reference>
<organism evidence="8 9">
    <name type="scientific">Taphrina deformans (strain PYCC 5710 / ATCC 11124 / CBS 356.35 / IMI 108563 / JCM 9778 / NBRC 8474)</name>
    <name type="common">Peach leaf curl fungus</name>
    <name type="synonym">Lalaria deformans</name>
    <dbReference type="NCBI Taxonomy" id="1097556"/>
    <lineage>
        <taxon>Eukaryota</taxon>
        <taxon>Fungi</taxon>
        <taxon>Dikarya</taxon>
        <taxon>Ascomycota</taxon>
        <taxon>Taphrinomycotina</taxon>
        <taxon>Taphrinomycetes</taxon>
        <taxon>Taphrinales</taxon>
        <taxon>Taphrinaceae</taxon>
        <taxon>Taphrina</taxon>
    </lineage>
</organism>
<dbReference type="GO" id="GO:0000981">
    <property type="term" value="F:DNA-binding transcription factor activity, RNA polymerase II-specific"/>
    <property type="evidence" value="ECO:0007669"/>
    <property type="project" value="UniProtKB-ARBA"/>
</dbReference>
<dbReference type="PROSITE" id="PS50217">
    <property type="entry name" value="BZIP"/>
    <property type="match status" value="1"/>
</dbReference>